<keyword evidence="10" id="KW-1185">Reference proteome</keyword>
<evidence type="ECO:0000256" key="5">
    <source>
        <dbReference type="ARBA" id="ARBA00022794"/>
    </source>
</evidence>
<sequence>MKIDSQKILMETRLVQAKGDLGGDAVIKAVDPKPLEEMVREVLGLFRDSKGYIHAKDYRYATEIIAAFHIRVAIAQNPEMMNGRTVDEEDYKRVTDLAVQRLLHCDCPAEETIQLQVTVQTALFRSTNDYVKKKNQMNESLDIILGLICDCKPADNRKLYEAVEYLHGLIVNYLMELSRQIDQEYTTADPQLLKADIIAALESVLPKKGLLYWMDLPQEEKITQLEELADVVIGIRVFNKCMKRGGEQFTLPYEKFEIQAEELRKKVQEVIKFVDSRVENCILGIRNHMEEKCIPAELVYPELRNIGVYQRKTLEEYNLIRAHSEAAMPLLALSEKPQFTSVSHGPEAAGDQGQEFPLSPQRGSCGQSFCQHVHSSPLCRGL</sequence>
<keyword evidence="8" id="KW-0966">Cell projection</keyword>
<dbReference type="Proteomes" id="UP001633002">
    <property type="component" value="Unassembled WGS sequence"/>
</dbReference>
<comment type="subcellular location">
    <subcellularLocation>
        <location evidence="1">Cytoplasm</location>
        <location evidence="1">Cytoskeleton</location>
        <location evidence="1">Cilium axoneme</location>
    </subcellularLocation>
</comment>
<dbReference type="InterPro" id="IPR021897">
    <property type="entry name" value="FAP206"/>
</dbReference>
<dbReference type="EMBL" id="JBJQOH010000008">
    <property type="protein sequence ID" value="KAL3675057.1"/>
    <property type="molecule type" value="Genomic_DNA"/>
</dbReference>
<proteinExistence type="inferred from homology"/>
<evidence type="ECO:0000256" key="1">
    <source>
        <dbReference type="ARBA" id="ARBA00004430"/>
    </source>
</evidence>
<comment type="similarity">
    <text evidence="2">Belongs to the CFAP206 family.</text>
</comment>
<name>A0ABD3G8V6_9MARC</name>
<keyword evidence="7" id="KW-0206">Cytoskeleton</keyword>
<reference evidence="9 10" key="1">
    <citation type="submission" date="2024-09" db="EMBL/GenBank/DDBJ databases">
        <title>Chromosome-scale assembly of Riccia sorocarpa.</title>
        <authorList>
            <person name="Paukszto L."/>
        </authorList>
    </citation>
    <scope>NUCLEOTIDE SEQUENCE [LARGE SCALE GENOMIC DNA]</scope>
    <source>
        <strain evidence="9">LP-2024</strain>
        <tissue evidence="9">Aerial parts of the thallus</tissue>
    </source>
</reference>
<evidence type="ECO:0000256" key="4">
    <source>
        <dbReference type="ARBA" id="ARBA00022490"/>
    </source>
</evidence>
<keyword evidence="6" id="KW-0969">Cilium</keyword>
<protein>
    <recommendedName>
        <fullName evidence="3">Cilia- and flagella-associated protein 206</fullName>
    </recommendedName>
</protein>
<keyword evidence="5" id="KW-0970">Cilium biogenesis/degradation</keyword>
<dbReference type="GO" id="GO:0005930">
    <property type="term" value="C:axoneme"/>
    <property type="evidence" value="ECO:0007669"/>
    <property type="project" value="UniProtKB-SubCell"/>
</dbReference>
<evidence type="ECO:0000256" key="7">
    <source>
        <dbReference type="ARBA" id="ARBA00023212"/>
    </source>
</evidence>
<evidence type="ECO:0000256" key="6">
    <source>
        <dbReference type="ARBA" id="ARBA00023069"/>
    </source>
</evidence>
<dbReference type="AlphaFoldDB" id="A0ABD3G8V6"/>
<organism evidence="9 10">
    <name type="scientific">Riccia sorocarpa</name>
    <dbReference type="NCBI Taxonomy" id="122646"/>
    <lineage>
        <taxon>Eukaryota</taxon>
        <taxon>Viridiplantae</taxon>
        <taxon>Streptophyta</taxon>
        <taxon>Embryophyta</taxon>
        <taxon>Marchantiophyta</taxon>
        <taxon>Marchantiopsida</taxon>
        <taxon>Marchantiidae</taxon>
        <taxon>Marchantiales</taxon>
        <taxon>Ricciaceae</taxon>
        <taxon>Riccia</taxon>
    </lineage>
</organism>
<evidence type="ECO:0000313" key="9">
    <source>
        <dbReference type="EMBL" id="KAL3675057.1"/>
    </source>
</evidence>
<evidence type="ECO:0000256" key="8">
    <source>
        <dbReference type="ARBA" id="ARBA00023273"/>
    </source>
</evidence>
<evidence type="ECO:0000256" key="2">
    <source>
        <dbReference type="ARBA" id="ARBA00010500"/>
    </source>
</evidence>
<evidence type="ECO:0000313" key="10">
    <source>
        <dbReference type="Proteomes" id="UP001633002"/>
    </source>
</evidence>
<dbReference type="PANTHER" id="PTHR21442">
    <property type="entry name" value="CILIA- AND FLAGELLA-ASSOCIATED PROTEIN 206"/>
    <property type="match status" value="1"/>
</dbReference>
<gene>
    <name evidence="9" type="ORF">R1sor_025005</name>
</gene>
<dbReference type="GO" id="GO:0030030">
    <property type="term" value="P:cell projection organization"/>
    <property type="evidence" value="ECO:0007669"/>
    <property type="project" value="UniProtKB-KW"/>
</dbReference>
<dbReference type="PANTHER" id="PTHR21442:SF0">
    <property type="entry name" value="CILIA- AND FLAGELLA-ASSOCIATED PROTEIN 206"/>
    <property type="match status" value="1"/>
</dbReference>
<evidence type="ECO:0000256" key="3">
    <source>
        <dbReference type="ARBA" id="ARBA00021602"/>
    </source>
</evidence>
<keyword evidence="4" id="KW-0963">Cytoplasm</keyword>
<comment type="caution">
    <text evidence="9">The sequence shown here is derived from an EMBL/GenBank/DDBJ whole genome shotgun (WGS) entry which is preliminary data.</text>
</comment>
<accession>A0ABD3G8V6</accession>